<evidence type="ECO:0000256" key="7">
    <source>
        <dbReference type="SAM" id="MobiDB-lite"/>
    </source>
</evidence>
<keyword evidence="6" id="KW-0539">Nucleus</keyword>
<comment type="similarity">
    <text evidence="2">Belongs to the transcriptional coactivator PC4 family.</text>
</comment>
<comment type="subcellular location">
    <subcellularLocation>
        <location evidence="1">Nucleus</location>
    </subcellularLocation>
</comment>
<evidence type="ECO:0000256" key="5">
    <source>
        <dbReference type="ARBA" id="ARBA00023163"/>
    </source>
</evidence>
<feature type="region of interest" description="Disordered" evidence="7">
    <location>
        <begin position="1"/>
        <end position="100"/>
    </location>
</feature>
<dbReference type="AlphaFoldDB" id="A0A4Q9PLR0"/>
<dbReference type="SUPFAM" id="SSF54447">
    <property type="entry name" value="ssDNA-binding transcriptional regulator domain"/>
    <property type="match status" value="1"/>
</dbReference>
<feature type="compositionally biased region" description="Acidic residues" evidence="7">
    <location>
        <begin position="44"/>
        <end position="56"/>
    </location>
</feature>
<protein>
    <submittedName>
        <fullName evidence="8">Transcriptional Coactivator p15-domain-containing protein</fullName>
    </submittedName>
</protein>
<dbReference type="GO" id="GO:0060261">
    <property type="term" value="P:positive regulation of transcription initiation by RNA polymerase II"/>
    <property type="evidence" value="ECO:0007669"/>
    <property type="project" value="InterPro"/>
</dbReference>
<dbReference type="Pfam" id="PF02229">
    <property type="entry name" value="PC4"/>
    <property type="match status" value="1"/>
</dbReference>
<dbReference type="STRING" id="114155.A0A4Q9PLR0"/>
<keyword evidence="4" id="KW-0238">DNA-binding</keyword>
<dbReference type="InterPro" id="IPR045125">
    <property type="entry name" value="Sub1/Tcp4-like"/>
</dbReference>
<name>A0A4Q9PLR0_9APHY</name>
<evidence type="ECO:0000256" key="1">
    <source>
        <dbReference type="ARBA" id="ARBA00004123"/>
    </source>
</evidence>
<dbReference type="EMBL" id="ML145176">
    <property type="protein sequence ID" value="TBU55066.1"/>
    <property type="molecule type" value="Genomic_DNA"/>
</dbReference>
<dbReference type="Gene3D" id="2.30.31.10">
    <property type="entry name" value="Transcriptional Coactivator Pc4, Chain A"/>
    <property type="match status" value="1"/>
</dbReference>
<dbReference type="GO" id="GO:0003677">
    <property type="term" value="F:DNA binding"/>
    <property type="evidence" value="ECO:0007669"/>
    <property type="project" value="UniProtKB-KW"/>
</dbReference>
<evidence type="ECO:0000256" key="4">
    <source>
        <dbReference type="ARBA" id="ARBA00023125"/>
    </source>
</evidence>
<organism evidence="8 9">
    <name type="scientific">Dichomitus squalens</name>
    <dbReference type="NCBI Taxonomy" id="114155"/>
    <lineage>
        <taxon>Eukaryota</taxon>
        <taxon>Fungi</taxon>
        <taxon>Dikarya</taxon>
        <taxon>Basidiomycota</taxon>
        <taxon>Agaricomycotina</taxon>
        <taxon>Agaricomycetes</taxon>
        <taxon>Polyporales</taxon>
        <taxon>Polyporaceae</taxon>
        <taxon>Dichomitus</taxon>
    </lineage>
</organism>
<evidence type="ECO:0000313" key="8">
    <source>
        <dbReference type="EMBL" id="TBU55066.1"/>
    </source>
</evidence>
<accession>A0A4Q9PLR0</accession>
<evidence type="ECO:0000256" key="6">
    <source>
        <dbReference type="ARBA" id="ARBA00023242"/>
    </source>
</evidence>
<dbReference type="Proteomes" id="UP000292082">
    <property type="component" value="Unassembled WGS sequence"/>
</dbReference>
<dbReference type="GO" id="GO:0005634">
    <property type="term" value="C:nucleus"/>
    <property type="evidence" value="ECO:0007669"/>
    <property type="project" value="UniProtKB-SubCell"/>
</dbReference>
<dbReference type="InterPro" id="IPR003173">
    <property type="entry name" value="PC4_C"/>
</dbReference>
<sequence>MVKRKAAAFSSDEEGDAPRAAASSPERPLQTARRSGKNAKGQYEDDSEEGEEEEEVDPKRARKSKAKAKPEAKAKASKAAKPPAIKKPRIPTPDEEEDVDTSVFKVGVNSEGERYVDLGKKRRATVRQFKGVSFLDIREFYGDDNDLKPGKKGISLSQEQWETLKKSSDVVDTFFARLKK</sequence>
<feature type="compositionally biased region" description="Low complexity" evidence="7">
    <location>
        <begin position="18"/>
        <end position="28"/>
    </location>
</feature>
<keyword evidence="9" id="KW-1185">Reference proteome</keyword>
<dbReference type="GO" id="GO:0003713">
    <property type="term" value="F:transcription coactivator activity"/>
    <property type="evidence" value="ECO:0007669"/>
    <property type="project" value="InterPro"/>
</dbReference>
<gene>
    <name evidence="8" type="ORF">BD310DRAFT_934577</name>
</gene>
<evidence type="ECO:0000256" key="2">
    <source>
        <dbReference type="ARBA" id="ARBA00009001"/>
    </source>
</evidence>
<reference evidence="8 9" key="1">
    <citation type="submission" date="2019-01" db="EMBL/GenBank/DDBJ databases">
        <title>Draft genome sequences of three monokaryotic isolates of the white-rot basidiomycete fungus Dichomitus squalens.</title>
        <authorList>
            <consortium name="DOE Joint Genome Institute"/>
            <person name="Lopez S.C."/>
            <person name="Andreopoulos B."/>
            <person name="Pangilinan J."/>
            <person name="Lipzen A."/>
            <person name="Riley R."/>
            <person name="Ahrendt S."/>
            <person name="Ng V."/>
            <person name="Barry K."/>
            <person name="Daum C."/>
            <person name="Grigoriev I.V."/>
            <person name="Hilden K.S."/>
            <person name="Makela M.R."/>
            <person name="de Vries R.P."/>
        </authorList>
    </citation>
    <scope>NUCLEOTIDE SEQUENCE [LARGE SCALE GENOMIC DNA]</scope>
    <source>
        <strain evidence="8 9">CBS 464.89</strain>
    </source>
</reference>
<dbReference type="PANTHER" id="PTHR13215">
    <property type="entry name" value="RNA POLYMERASE II TRANSCRIPTIONAL COACTIVATOR"/>
    <property type="match status" value="1"/>
</dbReference>
<keyword evidence="3" id="KW-0805">Transcription regulation</keyword>
<proteinExistence type="inferred from homology"/>
<keyword evidence="5" id="KW-0804">Transcription</keyword>
<dbReference type="InterPro" id="IPR009044">
    <property type="entry name" value="ssDNA-bd_transcriptional_reg"/>
</dbReference>
<evidence type="ECO:0000313" key="9">
    <source>
        <dbReference type="Proteomes" id="UP000292082"/>
    </source>
</evidence>
<evidence type="ECO:0000256" key="3">
    <source>
        <dbReference type="ARBA" id="ARBA00023015"/>
    </source>
</evidence>